<dbReference type="GO" id="GO:0034098">
    <property type="term" value="C:VCP-NPL4-UFD1 AAA ATPase complex"/>
    <property type="evidence" value="ECO:0007669"/>
    <property type="project" value="TreeGrafter"/>
</dbReference>
<dbReference type="Proteomes" id="UP000886885">
    <property type="component" value="Chromosome 2D"/>
</dbReference>
<evidence type="ECO:0000313" key="2">
    <source>
        <dbReference type="Proteomes" id="UP000886885"/>
    </source>
</evidence>
<protein>
    <submittedName>
        <fullName evidence="1">Uncharacterized protein</fullName>
    </submittedName>
</protein>
<dbReference type="GO" id="GO:0036503">
    <property type="term" value="P:ERAD pathway"/>
    <property type="evidence" value="ECO:0007669"/>
    <property type="project" value="TreeGrafter"/>
</dbReference>
<proteinExistence type="predicted"/>
<accession>A0A8X8DCU7</accession>
<gene>
    <name evidence="1" type="ORF">POTOM_010954</name>
</gene>
<evidence type="ECO:0000313" key="1">
    <source>
        <dbReference type="EMBL" id="KAG6785224.1"/>
    </source>
</evidence>
<name>A0A8X8DCU7_POPTO</name>
<sequence length="283" mass="31426">MATFVLEISQLPTYSPKAPLIEVRYVWLPKGTYAKLQPDVFGFSDLPNHKALRVLELRPPSCVSVLETDIEVDVVGPDSSLESSQPVLKPLIFGKAESGMVEEGNYNYYKFYIDNDTWDKISAEDIRVEVRIEAETSNVGCRNCKHFIPSRSIALHKAFGSRHNIVCPHPGCGIVLRIEESKNHLHCDKCGQAFQRGEMEKRMKVFHESLQCLCGVVLEKEQMVQHQASISPHRLLITCWFGGDVVQSGTLAMDVCYRLSGLTENEGVCGSKTAPCDAPAGGL</sequence>
<comment type="caution">
    <text evidence="1">The sequence shown here is derived from an EMBL/GenBank/DDBJ whole genome shotgun (WGS) entry which is preliminary data.</text>
</comment>
<dbReference type="OrthoDB" id="422728at2759"/>
<dbReference type="Pfam" id="PF23580">
    <property type="entry name" value="Znf_XAF1_N"/>
    <property type="match status" value="1"/>
</dbReference>
<dbReference type="InterPro" id="IPR004854">
    <property type="entry name" value="Ufd1-like"/>
</dbReference>
<dbReference type="EMBL" id="JAAWWB010000004">
    <property type="protein sequence ID" value="KAG6785224.1"/>
    <property type="molecule type" value="Genomic_DNA"/>
</dbReference>
<keyword evidence="2" id="KW-1185">Reference proteome</keyword>
<dbReference type="GO" id="GO:0031593">
    <property type="term" value="F:polyubiquitin modification-dependent protein binding"/>
    <property type="evidence" value="ECO:0007669"/>
    <property type="project" value="TreeGrafter"/>
</dbReference>
<dbReference type="PANTHER" id="PTHR12555">
    <property type="entry name" value="UBIQUITIN FUSION DEGRADATON PROTEIN 1"/>
    <property type="match status" value="1"/>
</dbReference>
<reference evidence="1" key="1">
    <citation type="journal article" date="2020" name="bioRxiv">
        <title>Hybrid origin of Populus tomentosa Carr. identified through genome sequencing and phylogenomic analysis.</title>
        <authorList>
            <person name="An X."/>
            <person name="Gao K."/>
            <person name="Chen Z."/>
            <person name="Li J."/>
            <person name="Yang X."/>
            <person name="Yang X."/>
            <person name="Zhou J."/>
            <person name="Guo T."/>
            <person name="Zhao T."/>
            <person name="Huang S."/>
            <person name="Miao D."/>
            <person name="Khan W.U."/>
            <person name="Rao P."/>
            <person name="Ye M."/>
            <person name="Lei B."/>
            <person name="Liao W."/>
            <person name="Wang J."/>
            <person name="Ji L."/>
            <person name="Li Y."/>
            <person name="Guo B."/>
            <person name="Mustafa N.S."/>
            <person name="Li S."/>
            <person name="Yun Q."/>
            <person name="Keller S.R."/>
            <person name="Mao J."/>
            <person name="Zhang R."/>
            <person name="Strauss S.H."/>
        </authorList>
    </citation>
    <scope>NUCLEOTIDE SEQUENCE</scope>
    <source>
        <strain evidence="1">GM15</strain>
        <tissue evidence="1">Leaf</tissue>
    </source>
</reference>
<dbReference type="GO" id="GO:0006511">
    <property type="term" value="P:ubiquitin-dependent protein catabolic process"/>
    <property type="evidence" value="ECO:0007669"/>
    <property type="project" value="InterPro"/>
</dbReference>
<dbReference type="AlphaFoldDB" id="A0A8X8DCU7"/>
<dbReference type="PANTHER" id="PTHR12555:SF27">
    <property type="entry name" value="UBIQUITIN FUSION DEGRADATION UFD1 FAMILY PROTEIN"/>
    <property type="match status" value="1"/>
</dbReference>
<organism evidence="1 2">
    <name type="scientific">Populus tomentosa</name>
    <name type="common">Chinese white poplar</name>
    <dbReference type="NCBI Taxonomy" id="118781"/>
    <lineage>
        <taxon>Eukaryota</taxon>
        <taxon>Viridiplantae</taxon>
        <taxon>Streptophyta</taxon>
        <taxon>Embryophyta</taxon>
        <taxon>Tracheophyta</taxon>
        <taxon>Spermatophyta</taxon>
        <taxon>Magnoliopsida</taxon>
        <taxon>eudicotyledons</taxon>
        <taxon>Gunneridae</taxon>
        <taxon>Pentapetalae</taxon>
        <taxon>rosids</taxon>
        <taxon>fabids</taxon>
        <taxon>Malpighiales</taxon>
        <taxon>Salicaceae</taxon>
        <taxon>Saliceae</taxon>
        <taxon>Populus</taxon>
    </lineage>
</organism>